<dbReference type="InterPro" id="IPR038705">
    <property type="entry name" value="YabP_sf"/>
</dbReference>
<dbReference type="KEGG" id="ips:CfP315_0251"/>
<dbReference type="Pfam" id="PF07873">
    <property type="entry name" value="YabP"/>
    <property type="match status" value="1"/>
</dbReference>
<name>A0AA48I433_9FIRM</name>
<evidence type="ECO:0000313" key="1">
    <source>
        <dbReference type="EMBL" id="BED91734.1"/>
    </source>
</evidence>
<reference evidence="1" key="1">
    <citation type="journal article" date="2023" name="ISME J.">
        <title>Emergence of putative energy parasites within Clostridia revealed by genome analysis of a novel endosymbiotic clade.</title>
        <authorList>
            <person name="Takahashi K."/>
            <person name="Kuwahara H."/>
            <person name="Horikawa Y."/>
            <person name="Izawa K."/>
            <person name="Kato D."/>
            <person name="Inagaki T."/>
            <person name="Yuki M."/>
            <person name="Ohkuma M."/>
            <person name="Hongoh Y."/>
        </authorList>
    </citation>
    <scope>NUCLEOTIDE SEQUENCE</scope>
    <source>
        <strain evidence="1">CfP3-15</strain>
    </source>
</reference>
<accession>A0AA48I433</accession>
<proteinExistence type="predicted"/>
<protein>
    <submittedName>
        <fullName evidence="1">Sporulation protein YabP</fullName>
    </submittedName>
</protein>
<sequence>MNAESKVKHVLVLENKQFLKLNGVNELGRFDDRCVSVFTKDDKLSLCGSNLKIEKFCVGTGELEISGKIFSITYSDRKNILNKGIFSKIFGK</sequence>
<dbReference type="Proteomes" id="UP001337580">
    <property type="component" value="Chromosome"/>
</dbReference>
<dbReference type="EMBL" id="AP027924">
    <property type="protein sequence ID" value="BED91734.1"/>
    <property type="molecule type" value="Genomic_DNA"/>
</dbReference>
<gene>
    <name evidence="1" type="ORF">CfP315_0251</name>
</gene>
<dbReference type="AlphaFoldDB" id="A0AA48I433"/>
<dbReference type="Gene3D" id="2.60.40.2000">
    <property type="match status" value="1"/>
</dbReference>
<organism evidence="1">
    <name type="scientific">Candidatus Improbicoccus pseudotrichonymphae</name>
    <dbReference type="NCBI Taxonomy" id="3033792"/>
    <lineage>
        <taxon>Bacteria</taxon>
        <taxon>Bacillati</taxon>
        <taxon>Bacillota</taxon>
        <taxon>Clostridia</taxon>
        <taxon>Candidatus Improbicoccus</taxon>
    </lineage>
</organism>
<dbReference type="InterPro" id="IPR022476">
    <property type="entry name" value="Spore_YabP/YqfC"/>
</dbReference>